<name>A0A7W6EWE4_9SPHN</name>
<sequence>MIARSVVLGATGATMLCVPTAAQAADQVRFASDVFVERFVSTPGGGTARILERADRLTPGDRVIFIVNWTAARARTFTVTNPMPRAIAFQRSGDGDEEVSVDGGRSWGTLGDLQVRDGDGNLRLASPEDVTHLRWRVPGTRGSGQLTYRGVVR</sequence>
<feature type="signal peptide" evidence="1">
    <location>
        <begin position="1"/>
        <end position="24"/>
    </location>
</feature>
<dbReference type="Proteomes" id="UP000562395">
    <property type="component" value="Unassembled WGS sequence"/>
</dbReference>
<protein>
    <submittedName>
        <fullName evidence="2">Uncharacterized protein</fullName>
    </submittedName>
</protein>
<gene>
    <name evidence="2" type="ORF">GGQ88_002423</name>
</gene>
<reference evidence="2 3" key="1">
    <citation type="submission" date="2020-08" db="EMBL/GenBank/DDBJ databases">
        <title>Genomic Encyclopedia of Type Strains, Phase IV (KMG-IV): sequencing the most valuable type-strain genomes for metagenomic binning, comparative biology and taxonomic classification.</title>
        <authorList>
            <person name="Goeker M."/>
        </authorList>
    </citation>
    <scope>NUCLEOTIDE SEQUENCE [LARGE SCALE GENOMIC DNA]</scope>
    <source>
        <strain evidence="2 3">DSM 14552</strain>
    </source>
</reference>
<evidence type="ECO:0000313" key="2">
    <source>
        <dbReference type="EMBL" id="MBB3861151.1"/>
    </source>
</evidence>
<keyword evidence="3" id="KW-1185">Reference proteome</keyword>
<keyword evidence="1" id="KW-0732">Signal</keyword>
<evidence type="ECO:0000313" key="3">
    <source>
        <dbReference type="Proteomes" id="UP000562395"/>
    </source>
</evidence>
<dbReference type="EMBL" id="JACICY010000005">
    <property type="protein sequence ID" value="MBB3861151.1"/>
    <property type="molecule type" value="Genomic_DNA"/>
</dbReference>
<dbReference type="RefSeq" id="WP_183613501.1">
    <property type="nucleotide sequence ID" value="NZ_JACICY010000005.1"/>
</dbReference>
<accession>A0A7W6EWE4</accession>
<evidence type="ECO:0000256" key="1">
    <source>
        <dbReference type="SAM" id="SignalP"/>
    </source>
</evidence>
<organism evidence="2 3">
    <name type="scientific">Novosphingobium hassiacum</name>
    <dbReference type="NCBI Taxonomy" id="173676"/>
    <lineage>
        <taxon>Bacteria</taxon>
        <taxon>Pseudomonadati</taxon>
        <taxon>Pseudomonadota</taxon>
        <taxon>Alphaproteobacteria</taxon>
        <taxon>Sphingomonadales</taxon>
        <taxon>Sphingomonadaceae</taxon>
        <taxon>Novosphingobium</taxon>
    </lineage>
</organism>
<proteinExistence type="predicted"/>
<comment type="caution">
    <text evidence="2">The sequence shown here is derived from an EMBL/GenBank/DDBJ whole genome shotgun (WGS) entry which is preliminary data.</text>
</comment>
<dbReference type="AlphaFoldDB" id="A0A7W6EWE4"/>
<feature type="chain" id="PRO_5030844846" evidence="1">
    <location>
        <begin position="25"/>
        <end position="153"/>
    </location>
</feature>